<sequence length="235" mass="28080">MGAMNFSKKQLSIAVGYIIENFIEIDNLSEKQLTKLYEDYAITYDWYKTGEKCKLTLHDFINESLDGLSENIKIINSNIKKILDYSYKSQNEYLEELQDETILEIDNEIGYHEGQQWYLFSSHAYNEKQFKNIIVDDFSKPKTKKDKFEFEEAQLILNQSYHYAKYELLKTANLFNLKEINIPSTYQLELKTIKQNKIKKAEEEYLNCIQKLQNFYVKNNKKWEVYNPLEQNDET</sequence>
<keyword evidence="2" id="KW-1185">Reference proteome</keyword>
<protein>
    <submittedName>
        <fullName evidence="1">Uncharacterized protein</fullName>
    </submittedName>
</protein>
<reference evidence="1 2" key="1">
    <citation type="submission" date="2019-01" db="EMBL/GenBank/DDBJ databases">
        <authorList>
            <consortium name="Pathogen Informatics"/>
        </authorList>
    </citation>
    <scope>NUCLEOTIDE SEQUENCE [LARGE SCALE GENOMIC DNA]</scope>
    <source>
        <strain evidence="1 2">NCTC10166</strain>
    </source>
</reference>
<dbReference type="RefSeq" id="WP_165001320.1">
    <property type="nucleotide sequence ID" value="NZ_LR214951.1"/>
</dbReference>
<dbReference type="AlphaFoldDB" id="A0A449A537"/>
<gene>
    <name evidence="1" type="ORF">NCTC10166_00300</name>
</gene>
<organism evidence="1 2">
    <name type="scientific">Mesomycoplasma neurolyticum</name>
    <dbReference type="NCBI Taxonomy" id="2120"/>
    <lineage>
        <taxon>Bacteria</taxon>
        <taxon>Bacillati</taxon>
        <taxon>Mycoplasmatota</taxon>
        <taxon>Mycoplasmoidales</taxon>
        <taxon>Metamycoplasmataceae</taxon>
        <taxon>Mesomycoplasma</taxon>
    </lineage>
</organism>
<dbReference type="EMBL" id="LR214951">
    <property type="protein sequence ID" value="VEU59332.1"/>
    <property type="molecule type" value="Genomic_DNA"/>
</dbReference>
<evidence type="ECO:0000313" key="1">
    <source>
        <dbReference type="EMBL" id="VEU59332.1"/>
    </source>
</evidence>
<proteinExistence type="predicted"/>
<accession>A0A449A537</accession>
<evidence type="ECO:0000313" key="2">
    <source>
        <dbReference type="Proteomes" id="UP000289440"/>
    </source>
</evidence>
<dbReference type="KEGG" id="mnu:NCTC10166_00300"/>
<name>A0A449A537_9BACT</name>
<dbReference type="Proteomes" id="UP000289440">
    <property type="component" value="Chromosome"/>
</dbReference>